<dbReference type="Gene3D" id="3.20.20.80">
    <property type="entry name" value="Glycosidases"/>
    <property type="match status" value="1"/>
</dbReference>
<dbReference type="AlphaFoldDB" id="A0A089ME97"/>
<gene>
    <name evidence="1" type="ORF">PGRAT_25985</name>
</gene>
<dbReference type="GO" id="GO:0016740">
    <property type="term" value="F:transferase activity"/>
    <property type="evidence" value="ECO:0007669"/>
    <property type="project" value="UniProtKB-KW"/>
</dbReference>
<accession>A0A089ME97</accession>
<dbReference type="OrthoDB" id="9816424at2"/>
<name>A0A089ME97_9BACL</name>
<dbReference type="STRING" id="189425.PGRAT_25985"/>
<dbReference type="EMBL" id="CP009287">
    <property type="protein sequence ID" value="AIQ70695.1"/>
    <property type="molecule type" value="Genomic_DNA"/>
</dbReference>
<reference evidence="1 2" key="1">
    <citation type="submission" date="2014-08" db="EMBL/GenBank/DDBJ databases">
        <title>Comparative genomics of the Paenibacillus odorifer group.</title>
        <authorList>
            <person name="den Bakker H.C."/>
            <person name="Tsai Y.-C."/>
            <person name="Martin N."/>
            <person name="Korlach J."/>
            <person name="Wiedmann M."/>
        </authorList>
    </citation>
    <scope>NUCLEOTIDE SEQUENCE [LARGE SCALE GENOMIC DNA]</scope>
    <source>
        <strain evidence="1 2">DSM 15220</strain>
    </source>
</reference>
<keyword evidence="1" id="KW-0808">Transferase</keyword>
<dbReference type="KEGG" id="pgm:PGRAT_25985"/>
<dbReference type="Proteomes" id="UP000029500">
    <property type="component" value="Chromosome"/>
</dbReference>
<dbReference type="HOGENOM" id="CLU_038570_0_0_9"/>
<dbReference type="Pfam" id="PF14307">
    <property type="entry name" value="Glyco_tran_WbsX"/>
    <property type="match status" value="1"/>
</dbReference>
<protein>
    <submittedName>
        <fullName evidence="1">Glycosyl transferase</fullName>
    </submittedName>
</protein>
<evidence type="ECO:0000313" key="2">
    <source>
        <dbReference type="Proteomes" id="UP000029500"/>
    </source>
</evidence>
<dbReference type="PANTHER" id="PTHR41244">
    <property type="entry name" value="RHAMNAN SYNTHESIS F"/>
    <property type="match status" value="1"/>
</dbReference>
<proteinExistence type="predicted"/>
<dbReference type="CDD" id="cd11579">
    <property type="entry name" value="Glyco_tran_WbsX"/>
    <property type="match status" value="1"/>
</dbReference>
<dbReference type="eggNOG" id="COG3754">
    <property type="taxonomic scope" value="Bacteria"/>
</dbReference>
<organism evidence="1 2">
    <name type="scientific">Paenibacillus graminis</name>
    <dbReference type="NCBI Taxonomy" id="189425"/>
    <lineage>
        <taxon>Bacteria</taxon>
        <taxon>Bacillati</taxon>
        <taxon>Bacillota</taxon>
        <taxon>Bacilli</taxon>
        <taxon>Bacillales</taxon>
        <taxon>Paenibacillaceae</taxon>
        <taxon>Paenibacillus</taxon>
    </lineage>
</organism>
<keyword evidence="2" id="KW-1185">Reference proteome</keyword>
<dbReference type="InterPro" id="IPR032719">
    <property type="entry name" value="WbsX"/>
</dbReference>
<dbReference type="RefSeq" id="WP_025707036.1">
    <property type="nucleotide sequence ID" value="NZ_CP009287.1"/>
</dbReference>
<sequence length="381" mass="45292">MKIIAFYLPQFHSIPENDEWWGEGFTEWKNVKKAQPLFKDHYQPRVPLNGNYYNLLDDEVKKWQINLAKKYGVYGFCFYHYWFDGKLLLEKPIEQFKDNSELNHPYCMCWANENWTNAWVADKDPKTLMSQRYGDKPEWKTHFDYLLPFFLDDNYIKEEGKPLFVIYRPEIIDCLNEMLDYWQALAVESGLSGINFAYQQLPFYLKKDKDDSRFRYNIEYQPGYALHDMKTNDKDKSSSILYKFRTSIREVINTIDKTFKTNFIAKFAGNKLRLIDFNEAWKSIIKRGPTNNKSIPGSFVGWDNTPRRQNGTVYTGSTPAAFQEHMINQIKNARDIYKTDKIFLFAWNEWAEGGYMEPDEKYKYGYLEALNNALIETGEKE</sequence>
<evidence type="ECO:0000313" key="1">
    <source>
        <dbReference type="EMBL" id="AIQ70695.1"/>
    </source>
</evidence>
<dbReference type="PANTHER" id="PTHR41244:SF1">
    <property type="entry name" value="GLYCOSYLTRANSFERASE"/>
    <property type="match status" value="1"/>
</dbReference>